<reference evidence="2 5" key="2">
    <citation type="journal article" date="2019" name="Nat. Commun.">
        <title>A new type of DNA phosphorothioation-based antiviral system in archaea.</title>
        <authorList>
            <person name="Xiong L."/>
            <person name="Liu S."/>
            <person name="Chen S."/>
            <person name="Xiao Y."/>
            <person name="Zhu B."/>
            <person name="Gao Y."/>
            <person name="Zhang Y."/>
            <person name="Chen B."/>
            <person name="Luo J."/>
            <person name="Deng Z."/>
            <person name="Chen X."/>
            <person name="Wang L."/>
            <person name="Chen S."/>
        </authorList>
    </citation>
    <scope>NUCLEOTIDE SEQUENCE [LARGE SCALE GENOMIC DNA]</scope>
    <source>
        <strain evidence="2 5">CGMCC 1.10331</strain>
    </source>
</reference>
<feature type="domain" description="Transcription regulator AsnC/Lrp ligand binding" evidence="1">
    <location>
        <begin position="6"/>
        <end position="75"/>
    </location>
</feature>
<organism evidence="3 4">
    <name type="scientific">Halobellus limi</name>
    <dbReference type="NCBI Taxonomy" id="699433"/>
    <lineage>
        <taxon>Archaea</taxon>
        <taxon>Methanobacteriati</taxon>
        <taxon>Methanobacteriota</taxon>
        <taxon>Stenosarchaea group</taxon>
        <taxon>Halobacteria</taxon>
        <taxon>Halobacteriales</taxon>
        <taxon>Haloferacaceae</taxon>
        <taxon>Halobellus</taxon>
    </lineage>
</organism>
<dbReference type="SUPFAM" id="SSF54909">
    <property type="entry name" value="Dimeric alpha+beta barrel"/>
    <property type="match status" value="1"/>
</dbReference>
<proteinExistence type="predicted"/>
<dbReference type="EMBL" id="CP031311">
    <property type="protein sequence ID" value="QCC46820.1"/>
    <property type="molecule type" value="Genomic_DNA"/>
</dbReference>
<evidence type="ECO:0000313" key="5">
    <source>
        <dbReference type="Proteomes" id="UP000296733"/>
    </source>
</evidence>
<sequence>MVTAYVMVKASTGDVDRLKSEMEAVDGGVESISVVAGDIDYIVKVRVDTPGDVKDIATAIHEMAGIENTQTYIAMD</sequence>
<dbReference type="GeneID" id="39857137"/>
<dbReference type="Proteomes" id="UP000296733">
    <property type="component" value="Chromosome"/>
</dbReference>
<dbReference type="EMBL" id="FNVN01000001">
    <property type="protein sequence ID" value="SEF82289.1"/>
    <property type="molecule type" value="Genomic_DNA"/>
</dbReference>
<dbReference type="Pfam" id="PF01037">
    <property type="entry name" value="AsnC_trans_reg"/>
    <property type="match status" value="1"/>
</dbReference>
<reference evidence="3 4" key="1">
    <citation type="submission" date="2016-10" db="EMBL/GenBank/DDBJ databases">
        <authorList>
            <person name="de Groot N.N."/>
        </authorList>
    </citation>
    <scope>NUCLEOTIDE SEQUENCE [LARGE SCALE GENOMIC DNA]</scope>
    <source>
        <strain evidence="3 4">CGMCC 1.10331</strain>
    </source>
</reference>
<dbReference type="Gene3D" id="3.30.70.920">
    <property type="match status" value="1"/>
</dbReference>
<evidence type="ECO:0000259" key="1">
    <source>
        <dbReference type="Pfam" id="PF01037"/>
    </source>
</evidence>
<evidence type="ECO:0000313" key="3">
    <source>
        <dbReference type="EMBL" id="SEF82289.1"/>
    </source>
</evidence>
<dbReference type="InterPro" id="IPR011008">
    <property type="entry name" value="Dimeric_a/b-barrel"/>
</dbReference>
<keyword evidence="4" id="KW-1185">Reference proteome</keyword>
<dbReference type="OrthoDB" id="8865at2157"/>
<evidence type="ECO:0000313" key="2">
    <source>
        <dbReference type="EMBL" id="QCC46820.1"/>
    </source>
</evidence>
<name>A0A1H5V4S2_9EURY</name>
<dbReference type="RefSeq" id="WP_103990579.1">
    <property type="nucleotide sequence ID" value="NZ_CP031311.1"/>
</dbReference>
<dbReference type="AlphaFoldDB" id="A0A1H5V4S2"/>
<gene>
    <name evidence="2" type="ORF">DV707_03575</name>
    <name evidence="3" type="ORF">SAMN04488133_0843</name>
</gene>
<dbReference type="KEGG" id="hlm:DV707_03575"/>
<protein>
    <submittedName>
        <fullName evidence="3">AsnC family protein</fullName>
    </submittedName>
    <submittedName>
        <fullName evidence="2">Lrp/AsnC family transcriptional regulator</fullName>
    </submittedName>
</protein>
<dbReference type="Proteomes" id="UP000236740">
    <property type="component" value="Unassembled WGS sequence"/>
</dbReference>
<dbReference type="InterPro" id="IPR019887">
    <property type="entry name" value="Tscrpt_reg_AsnC/Lrp_C"/>
</dbReference>
<evidence type="ECO:0000313" key="4">
    <source>
        <dbReference type="Proteomes" id="UP000236740"/>
    </source>
</evidence>
<accession>A0A1H5V4S2</accession>